<keyword evidence="2" id="KW-1185">Reference proteome</keyword>
<name>A0AAV2G9K4_9ROSI</name>
<accession>A0AAV2G9K4</accession>
<gene>
    <name evidence="1" type="ORF">LTRI10_LOCUS47033</name>
</gene>
<dbReference type="Proteomes" id="UP001497516">
    <property type="component" value="Chromosome 8"/>
</dbReference>
<dbReference type="AlphaFoldDB" id="A0AAV2G9K4"/>
<organism evidence="1 2">
    <name type="scientific">Linum trigynum</name>
    <dbReference type="NCBI Taxonomy" id="586398"/>
    <lineage>
        <taxon>Eukaryota</taxon>
        <taxon>Viridiplantae</taxon>
        <taxon>Streptophyta</taxon>
        <taxon>Embryophyta</taxon>
        <taxon>Tracheophyta</taxon>
        <taxon>Spermatophyta</taxon>
        <taxon>Magnoliopsida</taxon>
        <taxon>eudicotyledons</taxon>
        <taxon>Gunneridae</taxon>
        <taxon>Pentapetalae</taxon>
        <taxon>rosids</taxon>
        <taxon>fabids</taxon>
        <taxon>Malpighiales</taxon>
        <taxon>Linaceae</taxon>
        <taxon>Linum</taxon>
    </lineage>
</organism>
<protein>
    <submittedName>
        <fullName evidence="1">Uncharacterized protein</fullName>
    </submittedName>
</protein>
<sequence length="87" mass="9773">MDTGNSQQVGGRRPPPNYVALRTMGVKDFEGSSDPNVVDVWLLKLTRTLDEVCIDNHEDRIAMAVHVLHVGLGILTKLYNKLRFRSP</sequence>
<proteinExistence type="predicted"/>
<reference evidence="1 2" key="1">
    <citation type="submission" date="2024-04" db="EMBL/GenBank/DDBJ databases">
        <authorList>
            <person name="Fracassetti M."/>
        </authorList>
    </citation>
    <scope>NUCLEOTIDE SEQUENCE [LARGE SCALE GENOMIC DNA]</scope>
</reference>
<dbReference type="EMBL" id="OZ034821">
    <property type="protein sequence ID" value="CAL1407361.1"/>
    <property type="molecule type" value="Genomic_DNA"/>
</dbReference>
<evidence type="ECO:0000313" key="1">
    <source>
        <dbReference type="EMBL" id="CAL1407361.1"/>
    </source>
</evidence>
<evidence type="ECO:0000313" key="2">
    <source>
        <dbReference type="Proteomes" id="UP001497516"/>
    </source>
</evidence>